<keyword evidence="3" id="KW-1185">Reference proteome</keyword>
<dbReference type="EMBL" id="FRBR01000012">
    <property type="protein sequence ID" value="SHM26833.1"/>
    <property type="molecule type" value="Genomic_DNA"/>
</dbReference>
<accession>A0A1M7HEP6</accession>
<dbReference type="STRING" id="337701.SAMN05444398_112111"/>
<dbReference type="Proteomes" id="UP000183974">
    <property type="component" value="Unassembled WGS sequence"/>
</dbReference>
<evidence type="ECO:0000313" key="3">
    <source>
        <dbReference type="Proteomes" id="UP000183974"/>
    </source>
</evidence>
<reference evidence="2 3" key="1">
    <citation type="submission" date="2016-11" db="EMBL/GenBank/DDBJ databases">
        <authorList>
            <person name="Jaros S."/>
            <person name="Januszkiewicz K."/>
            <person name="Wedrychowicz H."/>
        </authorList>
    </citation>
    <scope>NUCLEOTIDE SEQUENCE [LARGE SCALE GENOMIC DNA]</scope>
    <source>
        <strain evidence="2 3">DSM 29589</strain>
    </source>
</reference>
<feature type="region of interest" description="Disordered" evidence="1">
    <location>
        <begin position="1"/>
        <end position="48"/>
    </location>
</feature>
<dbReference type="RefSeq" id="WP_159437858.1">
    <property type="nucleotide sequence ID" value="NZ_BMLR01000008.1"/>
</dbReference>
<name>A0A1M7HEP6_9RHOB</name>
<sequence length="48" mass="5248">MTDQDKENRTAGSAGTIPPIDLPETGSGRERHVDMPGPKQENIEIMAR</sequence>
<dbReference type="AlphaFoldDB" id="A0A1M7HEP6"/>
<organism evidence="2 3">
    <name type="scientific">Roseovarius pacificus</name>
    <dbReference type="NCBI Taxonomy" id="337701"/>
    <lineage>
        <taxon>Bacteria</taxon>
        <taxon>Pseudomonadati</taxon>
        <taxon>Pseudomonadota</taxon>
        <taxon>Alphaproteobacteria</taxon>
        <taxon>Rhodobacterales</taxon>
        <taxon>Roseobacteraceae</taxon>
        <taxon>Roseovarius</taxon>
    </lineage>
</organism>
<evidence type="ECO:0000256" key="1">
    <source>
        <dbReference type="SAM" id="MobiDB-lite"/>
    </source>
</evidence>
<gene>
    <name evidence="2" type="ORF">SAMN05444398_112111</name>
</gene>
<proteinExistence type="predicted"/>
<protein>
    <submittedName>
        <fullName evidence="2">Uncharacterized protein</fullName>
    </submittedName>
</protein>
<evidence type="ECO:0000313" key="2">
    <source>
        <dbReference type="EMBL" id="SHM26833.1"/>
    </source>
</evidence>